<evidence type="ECO:0000313" key="2">
    <source>
        <dbReference type="EMBL" id="AWL04854.1"/>
    </source>
</evidence>
<dbReference type="RefSeq" id="WP_109345222.1">
    <property type="nucleotide sequence ID" value="NZ_CP029343.1"/>
</dbReference>
<dbReference type="InterPro" id="IPR019291">
    <property type="entry name" value="Host_attachment_protein"/>
</dbReference>
<accession>A0A2S2DHQ4</accession>
<name>A0A2S2DHQ4_9BURK</name>
<proteinExistence type="predicted"/>
<feature type="compositionally biased region" description="Low complexity" evidence="1">
    <location>
        <begin position="70"/>
        <end position="79"/>
    </location>
</feature>
<feature type="region of interest" description="Disordered" evidence="1">
    <location>
        <begin position="49"/>
        <end position="91"/>
    </location>
</feature>
<gene>
    <name evidence="2" type="ORF">DIR46_10770</name>
</gene>
<keyword evidence="3" id="KW-1185">Reference proteome</keyword>
<protein>
    <recommendedName>
        <fullName evidence="4">Host attachment protein</fullName>
    </recommendedName>
</protein>
<dbReference type="Proteomes" id="UP000245820">
    <property type="component" value="Chromosome"/>
</dbReference>
<sequence>MPTTWTIAANAGRARIFSDADNAASLKEVEDMVNPSAQQREMDIVTDKMSPRAAQNSGHSIGGGQGGGFEHAAAAGAPGSDYQPAVTPTEHETQKFAKDVSNYLRQAHQAGRFQQLVVSASPEFLGVLRSTIDPQLKSLIKREVNKDYTHSNGQELRAQLDAHQDKSA</sequence>
<feature type="region of interest" description="Disordered" evidence="1">
    <location>
        <begin position="147"/>
        <end position="168"/>
    </location>
</feature>
<dbReference type="AlphaFoldDB" id="A0A2S2DHQ4"/>
<dbReference type="KEGG" id="mtim:DIR46_10770"/>
<feature type="compositionally biased region" description="Basic and acidic residues" evidence="1">
    <location>
        <begin position="158"/>
        <end position="168"/>
    </location>
</feature>
<evidence type="ECO:0008006" key="4">
    <source>
        <dbReference type="Google" id="ProtNLM"/>
    </source>
</evidence>
<dbReference type="EMBL" id="CP029343">
    <property type="protein sequence ID" value="AWL04854.1"/>
    <property type="molecule type" value="Genomic_DNA"/>
</dbReference>
<evidence type="ECO:0000313" key="3">
    <source>
        <dbReference type="Proteomes" id="UP000245820"/>
    </source>
</evidence>
<dbReference type="Pfam" id="PF10116">
    <property type="entry name" value="Host_attach"/>
    <property type="match status" value="1"/>
</dbReference>
<evidence type="ECO:0000256" key="1">
    <source>
        <dbReference type="SAM" id="MobiDB-lite"/>
    </source>
</evidence>
<reference evidence="2 3" key="1">
    <citation type="submission" date="2018-05" db="EMBL/GenBank/DDBJ databases">
        <title>Complete genome sequence of Massilia oculi sp. nov. CCUG 43427T (=DSM 26321T), the type strain of M. oculi, and comparison with genome sequences of other Massilia strains.</title>
        <authorList>
            <person name="Zhu B."/>
        </authorList>
    </citation>
    <scope>NUCLEOTIDE SEQUENCE [LARGE SCALE GENOMIC DNA]</scope>
    <source>
        <strain evidence="2 3">CCUG 43427</strain>
    </source>
</reference>
<dbReference type="OrthoDB" id="329419at2"/>
<organism evidence="2 3">
    <name type="scientific">Massilia oculi</name>
    <dbReference type="NCBI Taxonomy" id="945844"/>
    <lineage>
        <taxon>Bacteria</taxon>
        <taxon>Pseudomonadati</taxon>
        <taxon>Pseudomonadota</taxon>
        <taxon>Betaproteobacteria</taxon>
        <taxon>Burkholderiales</taxon>
        <taxon>Oxalobacteraceae</taxon>
        <taxon>Telluria group</taxon>
        <taxon>Massilia</taxon>
    </lineage>
</organism>
<feature type="compositionally biased region" description="Gly residues" evidence="1">
    <location>
        <begin position="60"/>
        <end position="69"/>
    </location>
</feature>